<reference evidence="5" key="1">
    <citation type="journal article" date="2019" name="Database">
        <title>The radish genome database (RadishGD): an integrated information resource for radish genomics.</title>
        <authorList>
            <person name="Yu H.J."/>
            <person name="Baek S."/>
            <person name="Lee Y.J."/>
            <person name="Cho A."/>
            <person name="Mun J.H."/>
        </authorList>
    </citation>
    <scope>NUCLEOTIDE SEQUENCE [LARGE SCALE GENOMIC DNA]</scope>
    <source>
        <strain evidence="5">cv. WK10039</strain>
    </source>
</reference>
<dbReference type="Proteomes" id="UP000504610">
    <property type="component" value="Chromosome 4"/>
</dbReference>
<evidence type="ECO:0000259" key="4">
    <source>
        <dbReference type="PROSITE" id="PS51752"/>
    </source>
</evidence>
<dbReference type="SUPFAM" id="SSF51101">
    <property type="entry name" value="Mannose-binding lectins"/>
    <property type="match status" value="1"/>
</dbReference>
<name>A0A9W3DKG1_RAPSA</name>
<comment type="similarity">
    <text evidence="1">Belongs to the jacalin lectin family.</text>
</comment>
<gene>
    <name evidence="6" type="primary">LOC130511413</name>
</gene>
<keyword evidence="2" id="KW-0430">Lectin</keyword>
<dbReference type="KEGG" id="rsz:130511413"/>
<dbReference type="PANTHER" id="PTHR47293">
    <property type="entry name" value="JACALIN-RELATED LECTIN 3"/>
    <property type="match status" value="1"/>
</dbReference>
<dbReference type="GO" id="GO:0030246">
    <property type="term" value="F:carbohydrate binding"/>
    <property type="evidence" value="ECO:0007669"/>
    <property type="project" value="UniProtKB-KW"/>
</dbReference>
<dbReference type="Gene3D" id="2.100.10.30">
    <property type="entry name" value="Jacalin-like lectin domain"/>
    <property type="match status" value="1"/>
</dbReference>
<feature type="domain" description="Jacalin-type lectin" evidence="4">
    <location>
        <begin position="139"/>
        <end position="282"/>
    </location>
</feature>
<dbReference type="RefSeq" id="XP_056864370.1">
    <property type="nucleotide sequence ID" value="XM_057008390.1"/>
</dbReference>
<dbReference type="Pfam" id="PF07734">
    <property type="entry name" value="FBA_1"/>
    <property type="match status" value="1"/>
</dbReference>
<dbReference type="OrthoDB" id="1031238at2759"/>
<evidence type="ECO:0000256" key="1">
    <source>
        <dbReference type="ARBA" id="ARBA00006568"/>
    </source>
</evidence>
<sequence length="284" mass="32153">MLQSIFISYSKSRIQNCDTRNIEIWVTKEKIKNREGEAVEWMKFMNVSVPEWSSFKVVSFWYPPSYFIDDKSHSLVLCSYNEERKATIYIAKGDKFNEIKINDLVDDYPRHRTYFPSLVQVPTIKTSSRGPVGSLFTLPKGVEVSNGVGGNEWDDGVFDRIEKIYVGEINLGGVFLKCDYVKDNMNVVGVGHWSANTLIPDLYDIKLIANDDYIEAIEGSYTESQITSIMFRTHKKTSRPLQCGMFNGKPFVLRGEKGSKIIGFYGRSSGDHLTALGIHLSAPG</sequence>
<evidence type="ECO:0000256" key="3">
    <source>
        <dbReference type="ARBA" id="ARBA00022737"/>
    </source>
</evidence>
<dbReference type="InterPro" id="IPR001229">
    <property type="entry name" value="Jacalin-like_lectin_dom"/>
</dbReference>
<evidence type="ECO:0000256" key="2">
    <source>
        <dbReference type="ARBA" id="ARBA00022734"/>
    </source>
</evidence>
<dbReference type="PANTHER" id="PTHR47293:SF66">
    <property type="entry name" value="JACALIN-RELATED LECTIN 11-RELATED"/>
    <property type="match status" value="1"/>
</dbReference>
<dbReference type="InterPro" id="IPR006527">
    <property type="entry name" value="F-box-assoc_dom_typ1"/>
</dbReference>
<evidence type="ECO:0000313" key="5">
    <source>
        <dbReference type="Proteomes" id="UP000504610"/>
    </source>
</evidence>
<protein>
    <submittedName>
        <fullName evidence="6">Jacalin-related lectin 38-like</fullName>
    </submittedName>
</protein>
<dbReference type="InterPro" id="IPR036404">
    <property type="entry name" value="Jacalin-like_lectin_dom_sf"/>
</dbReference>
<dbReference type="PROSITE" id="PS51752">
    <property type="entry name" value="JACALIN_LECTIN"/>
    <property type="match status" value="1"/>
</dbReference>
<dbReference type="GeneID" id="130511413"/>
<dbReference type="AlphaFoldDB" id="A0A9W3DKG1"/>
<dbReference type="InterPro" id="IPR033734">
    <property type="entry name" value="Jacalin-like_lectin_dom_plant"/>
</dbReference>
<keyword evidence="3" id="KW-0677">Repeat</keyword>
<reference evidence="6" key="2">
    <citation type="submission" date="2025-08" db="UniProtKB">
        <authorList>
            <consortium name="RefSeq"/>
        </authorList>
    </citation>
    <scope>IDENTIFICATION</scope>
    <source>
        <tissue evidence="6">Leaf</tissue>
    </source>
</reference>
<proteinExistence type="inferred from homology"/>
<evidence type="ECO:0000313" key="6">
    <source>
        <dbReference type="RefSeq" id="XP_056864370.1"/>
    </source>
</evidence>
<dbReference type="Pfam" id="PF01419">
    <property type="entry name" value="Jacalin"/>
    <property type="match status" value="1"/>
</dbReference>
<accession>A0A9W3DKG1</accession>
<dbReference type="CDD" id="cd09612">
    <property type="entry name" value="Jacalin"/>
    <property type="match status" value="1"/>
</dbReference>
<dbReference type="SMART" id="SM00915">
    <property type="entry name" value="Jacalin"/>
    <property type="match status" value="1"/>
</dbReference>
<keyword evidence="5" id="KW-1185">Reference proteome</keyword>
<organism evidence="5 6">
    <name type="scientific">Raphanus sativus</name>
    <name type="common">Radish</name>
    <name type="synonym">Raphanus raphanistrum var. sativus</name>
    <dbReference type="NCBI Taxonomy" id="3726"/>
    <lineage>
        <taxon>Eukaryota</taxon>
        <taxon>Viridiplantae</taxon>
        <taxon>Streptophyta</taxon>
        <taxon>Embryophyta</taxon>
        <taxon>Tracheophyta</taxon>
        <taxon>Spermatophyta</taxon>
        <taxon>Magnoliopsida</taxon>
        <taxon>eudicotyledons</taxon>
        <taxon>Gunneridae</taxon>
        <taxon>Pentapetalae</taxon>
        <taxon>rosids</taxon>
        <taxon>malvids</taxon>
        <taxon>Brassicales</taxon>
        <taxon>Brassicaceae</taxon>
        <taxon>Brassiceae</taxon>
        <taxon>Raphanus</taxon>
    </lineage>
</organism>